<dbReference type="Pfam" id="PF14392">
    <property type="entry name" value="zf-CCHC_4"/>
    <property type="match status" value="1"/>
</dbReference>
<dbReference type="InterPro" id="IPR025558">
    <property type="entry name" value="DUF4283"/>
</dbReference>
<evidence type="ECO:0000313" key="3">
    <source>
        <dbReference type="EMBL" id="TXG53349.1"/>
    </source>
</evidence>
<reference evidence="4" key="1">
    <citation type="journal article" date="2019" name="Gigascience">
        <title>De novo genome assembly of the endangered Acer yangbiense, a plant species with extremely small populations endemic to Yunnan Province, China.</title>
        <authorList>
            <person name="Yang J."/>
            <person name="Wariss H.M."/>
            <person name="Tao L."/>
            <person name="Zhang R."/>
            <person name="Yun Q."/>
            <person name="Hollingsworth P."/>
            <person name="Dao Z."/>
            <person name="Luo G."/>
            <person name="Guo H."/>
            <person name="Ma Y."/>
            <person name="Sun W."/>
        </authorList>
    </citation>
    <scope>NUCLEOTIDE SEQUENCE [LARGE SCALE GENOMIC DNA]</scope>
    <source>
        <strain evidence="4">cv. Malutang</strain>
    </source>
</reference>
<dbReference type="InterPro" id="IPR025836">
    <property type="entry name" value="Zn_knuckle_CX2CX4HX4C"/>
</dbReference>
<dbReference type="EMBL" id="VAHF01000010">
    <property type="protein sequence ID" value="TXG53349.1"/>
    <property type="molecule type" value="Genomic_DNA"/>
</dbReference>
<dbReference type="Proteomes" id="UP000323000">
    <property type="component" value="Chromosome 10"/>
</dbReference>
<keyword evidence="1" id="KW-0479">Metal-binding</keyword>
<keyword evidence="4" id="KW-1185">Reference proteome</keyword>
<feature type="domain" description="CCHC-type" evidence="2">
    <location>
        <begin position="164"/>
        <end position="177"/>
    </location>
</feature>
<dbReference type="OrthoDB" id="2219495at2759"/>
<gene>
    <name evidence="3" type="ORF">EZV62_022518</name>
</gene>
<organism evidence="3 4">
    <name type="scientific">Acer yangbiense</name>
    <dbReference type="NCBI Taxonomy" id="1000413"/>
    <lineage>
        <taxon>Eukaryota</taxon>
        <taxon>Viridiplantae</taxon>
        <taxon>Streptophyta</taxon>
        <taxon>Embryophyta</taxon>
        <taxon>Tracheophyta</taxon>
        <taxon>Spermatophyta</taxon>
        <taxon>Magnoliopsida</taxon>
        <taxon>eudicotyledons</taxon>
        <taxon>Gunneridae</taxon>
        <taxon>Pentapetalae</taxon>
        <taxon>rosids</taxon>
        <taxon>malvids</taxon>
        <taxon>Sapindales</taxon>
        <taxon>Sapindaceae</taxon>
        <taxon>Hippocastanoideae</taxon>
        <taxon>Acereae</taxon>
        <taxon>Acer</taxon>
    </lineage>
</organism>
<dbReference type="GO" id="GO:0008270">
    <property type="term" value="F:zinc ion binding"/>
    <property type="evidence" value="ECO:0007669"/>
    <property type="project" value="UniProtKB-KW"/>
</dbReference>
<proteinExistence type="predicted"/>
<dbReference type="PANTHER" id="PTHR31286:SF167">
    <property type="entry name" value="OS09G0268800 PROTEIN"/>
    <property type="match status" value="1"/>
</dbReference>
<dbReference type="PROSITE" id="PS50158">
    <property type="entry name" value="ZF_CCHC"/>
    <property type="match status" value="1"/>
</dbReference>
<dbReference type="PANTHER" id="PTHR31286">
    <property type="entry name" value="GLYCINE-RICH CELL WALL STRUCTURAL PROTEIN 1.8-LIKE"/>
    <property type="match status" value="1"/>
</dbReference>
<dbReference type="InterPro" id="IPR040256">
    <property type="entry name" value="At4g02000-like"/>
</dbReference>
<comment type="caution">
    <text evidence="3">The sequence shown here is derived from an EMBL/GenBank/DDBJ whole genome shotgun (WGS) entry which is preliminary data.</text>
</comment>
<evidence type="ECO:0000256" key="1">
    <source>
        <dbReference type="PROSITE-ProRule" id="PRU00047"/>
    </source>
</evidence>
<evidence type="ECO:0000259" key="2">
    <source>
        <dbReference type="PROSITE" id="PS50158"/>
    </source>
</evidence>
<sequence>MKANEIACLCASMTLMEREGPVRTLQVDIKDAGLRRLAISLVGKVLLIKSMSRDSFRAMIRKIWRTSDEVEIEPIKENIFAFHFQNLDDKRKIISGRFLRSIIGELVDVDVDGGYSRAHMAKFLRVRVILEIDKPLRRCLRVDVIGDSVESVMLLKYECLPEFCFRCGILGHTMRDCSDKPLKWESKEENGSGVVALRDGERWRQPGWNRGDKGDSRRSVPRIEAVDMEGNDPNLASAIKGKGIIITSVSGVNADSTGLNGDVCNPEIVKLSTAKIFSFKSSQERKIDVLGSFTSGNSGRLDLGQNPITIGLTSLEGVDKANQFSANQIGVPSPDV</sequence>
<dbReference type="AlphaFoldDB" id="A0A5C7H9C0"/>
<dbReference type="GO" id="GO:0003676">
    <property type="term" value="F:nucleic acid binding"/>
    <property type="evidence" value="ECO:0007669"/>
    <property type="project" value="InterPro"/>
</dbReference>
<protein>
    <recommendedName>
        <fullName evidence="2">CCHC-type domain-containing protein</fullName>
    </recommendedName>
</protein>
<evidence type="ECO:0000313" key="4">
    <source>
        <dbReference type="Proteomes" id="UP000323000"/>
    </source>
</evidence>
<keyword evidence="1" id="KW-0863">Zinc-finger</keyword>
<keyword evidence="1" id="KW-0862">Zinc</keyword>
<dbReference type="Pfam" id="PF14111">
    <property type="entry name" value="DUF4283"/>
    <property type="match status" value="1"/>
</dbReference>
<dbReference type="InterPro" id="IPR001878">
    <property type="entry name" value="Znf_CCHC"/>
</dbReference>
<name>A0A5C7H9C0_9ROSI</name>
<accession>A0A5C7H9C0</accession>